<dbReference type="RefSeq" id="WP_244675005.1">
    <property type="nucleotide sequence ID" value="NZ_CP095046.1"/>
</dbReference>
<dbReference type="GO" id="GO:0032993">
    <property type="term" value="C:protein-DNA complex"/>
    <property type="evidence" value="ECO:0007669"/>
    <property type="project" value="TreeGrafter"/>
</dbReference>
<dbReference type="EMBL" id="CP095046">
    <property type="protein sequence ID" value="UOQ71598.1"/>
    <property type="molecule type" value="Genomic_DNA"/>
</dbReference>
<evidence type="ECO:0000256" key="2">
    <source>
        <dbReference type="PROSITE-ProRule" id="PRU00169"/>
    </source>
</evidence>
<accession>A0A8T9Q6H7</accession>
<protein>
    <submittedName>
        <fullName evidence="4">Response regulator</fullName>
    </submittedName>
</protein>
<dbReference type="KEGG" id="hcu:MUN79_23760"/>
<dbReference type="SMART" id="SM00448">
    <property type="entry name" value="REC"/>
    <property type="match status" value="1"/>
</dbReference>
<dbReference type="Pfam" id="PF00072">
    <property type="entry name" value="Response_reg"/>
    <property type="match status" value="1"/>
</dbReference>
<evidence type="ECO:0000259" key="3">
    <source>
        <dbReference type="PROSITE" id="PS50110"/>
    </source>
</evidence>
<evidence type="ECO:0000256" key="1">
    <source>
        <dbReference type="ARBA" id="ARBA00023125"/>
    </source>
</evidence>
<dbReference type="GO" id="GO:0000156">
    <property type="term" value="F:phosphorelay response regulator activity"/>
    <property type="evidence" value="ECO:0007669"/>
    <property type="project" value="TreeGrafter"/>
</dbReference>
<dbReference type="Gene3D" id="3.40.50.2300">
    <property type="match status" value="1"/>
</dbReference>
<dbReference type="InterPro" id="IPR011006">
    <property type="entry name" value="CheY-like_superfamily"/>
</dbReference>
<keyword evidence="2" id="KW-0597">Phosphoprotein</keyword>
<dbReference type="GO" id="GO:0006355">
    <property type="term" value="P:regulation of DNA-templated transcription"/>
    <property type="evidence" value="ECO:0007669"/>
    <property type="project" value="TreeGrafter"/>
</dbReference>
<dbReference type="InterPro" id="IPR001789">
    <property type="entry name" value="Sig_transdc_resp-reg_receiver"/>
</dbReference>
<evidence type="ECO:0000313" key="4">
    <source>
        <dbReference type="EMBL" id="UOQ71598.1"/>
    </source>
</evidence>
<evidence type="ECO:0000313" key="5">
    <source>
        <dbReference type="Proteomes" id="UP000831796"/>
    </source>
</evidence>
<reference evidence="4" key="1">
    <citation type="submission" date="2022-04" db="EMBL/GenBank/DDBJ databases">
        <title>Hymenobacter sp. isolated from the air.</title>
        <authorList>
            <person name="Won M."/>
            <person name="Lee C.-M."/>
            <person name="Woen H.-Y."/>
            <person name="Kwon S.-W."/>
        </authorList>
    </citation>
    <scope>NUCLEOTIDE SEQUENCE</scope>
    <source>
        <strain evidence="4">5116S-3</strain>
    </source>
</reference>
<dbReference type="SUPFAM" id="SSF52172">
    <property type="entry name" value="CheY-like"/>
    <property type="match status" value="1"/>
</dbReference>
<keyword evidence="5" id="KW-1185">Reference proteome</keyword>
<feature type="modified residue" description="4-aspartylphosphate" evidence="2">
    <location>
        <position position="54"/>
    </location>
</feature>
<feature type="domain" description="Response regulatory" evidence="3">
    <location>
        <begin position="3"/>
        <end position="115"/>
    </location>
</feature>
<organism evidence="4 5">
    <name type="scientific">Hymenobacter cellulosilyticus</name>
    <dbReference type="NCBI Taxonomy" id="2932248"/>
    <lineage>
        <taxon>Bacteria</taxon>
        <taxon>Pseudomonadati</taxon>
        <taxon>Bacteroidota</taxon>
        <taxon>Cytophagia</taxon>
        <taxon>Cytophagales</taxon>
        <taxon>Hymenobacteraceae</taxon>
        <taxon>Hymenobacter</taxon>
    </lineage>
</organism>
<dbReference type="InterPro" id="IPR039420">
    <property type="entry name" value="WalR-like"/>
</dbReference>
<dbReference type="PROSITE" id="PS50110">
    <property type="entry name" value="RESPONSE_REGULATORY"/>
    <property type="match status" value="1"/>
</dbReference>
<dbReference type="Proteomes" id="UP000831796">
    <property type="component" value="Chromosome"/>
</dbReference>
<dbReference type="PANTHER" id="PTHR48111">
    <property type="entry name" value="REGULATOR OF RPOS"/>
    <property type="match status" value="1"/>
</dbReference>
<dbReference type="GO" id="GO:0000976">
    <property type="term" value="F:transcription cis-regulatory region binding"/>
    <property type="evidence" value="ECO:0007669"/>
    <property type="project" value="TreeGrafter"/>
</dbReference>
<proteinExistence type="predicted"/>
<gene>
    <name evidence="4" type="ORF">MUN79_23760</name>
</gene>
<sequence>MLRCLVIDDERIAREGLLEFIKRFDYLHPVGDYANALDALPLIRNKEIDLLFLDIEMPGIKGIRFAELIVDMPVLVIFTTAYADYALSSYKGNTIDYLLKPIFLEDFEKAVSKARTWHERLFPRQAHPTCFLKKTASCIASPFGILCT</sequence>
<keyword evidence="1" id="KW-0238">DNA-binding</keyword>
<dbReference type="PANTHER" id="PTHR48111:SF17">
    <property type="entry name" value="TRANSCRIPTIONAL REGULATORY PROTEIN YPDB"/>
    <property type="match status" value="1"/>
</dbReference>
<dbReference type="GO" id="GO:0005829">
    <property type="term" value="C:cytosol"/>
    <property type="evidence" value="ECO:0007669"/>
    <property type="project" value="TreeGrafter"/>
</dbReference>
<name>A0A8T9Q6H7_9BACT</name>
<dbReference type="AlphaFoldDB" id="A0A8T9Q6H7"/>